<feature type="transmembrane region" description="Helical" evidence="8">
    <location>
        <begin position="28"/>
        <end position="50"/>
    </location>
</feature>
<evidence type="ECO:0000256" key="3">
    <source>
        <dbReference type="ARBA" id="ARBA00022475"/>
    </source>
</evidence>
<accession>A0A7Y9IC81</accession>
<sequence length="250" mass="26903">MTTTESGPPTSWRDLAPWEGKASRLDKALLIAIIALIGYGFAMMPLKPFLLASHPVLLEFLTGGYASIGAAAAFARIGEIPLWQVIFAGVVGMIKFDWLFWWTGRQWGRGIIKLFANGERAKRIAGRAHDLNPWLVRSAVVLAMLPGIPSALVFAIAGWTGMRLLTFLLLDALGALLITGLVAGLGFQLGQWAVDIVLTVDKYALWVSLALIIGISLITGIKQSRRQAKAAAARDESQDAGAAPEGDRPD</sequence>
<keyword evidence="5 8" id="KW-1133">Transmembrane helix</keyword>
<protein>
    <submittedName>
        <fullName evidence="10">Membrane protein DedA with SNARE-associated domain</fullName>
    </submittedName>
</protein>
<keyword evidence="4 8" id="KW-0812">Transmembrane</keyword>
<comment type="similarity">
    <text evidence="2">Belongs to the DedA family.</text>
</comment>
<dbReference type="GO" id="GO:0005886">
    <property type="term" value="C:plasma membrane"/>
    <property type="evidence" value="ECO:0007669"/>
    <property type="project" value="UniProtKB-SubCell"/>
</dbReference>
<dbReference type="PANTHER" id="PTHR42709:SF6">
    <property type="entry name" value="UNDECAPRENYL PHOSPHATE TRANSPORTER A"/>
    <property type="match status" value="1"/>
</dbReference>
<evidence type="ECO:0000313" key="11">
    <source>
        <dbReference type="Proteomes" id="UP000569914"/>
    </source>
</evidence>
<proteinExistence type="inferred from homology"/>
<feature type="transmembrane region" description="Helical" evidence="8">
    <location>
        <begin position="164"/>
        <end position="183"/>
    </location>
</feature>
<feature type="transmembrane region" description="Helical" evidence="8">
    <location>
        <begin position="134"/>
        <end position="157"/>
    </location>
</feature>
<dbReference type="InterPro" id="IPR051311">
    <property type="entry name" value="DedA_domain"/>
</dbReference>
<gene>
    <name evidence="10" type="ORF">BKA15_004953</name>
</gene>
<dbReference type="RefSeq" id="WP_179755252.1">
    <property type="nucleotide sequence ID" value="NZ_JACCBU010000001.1"/>
</dbReference>
<evidence type="ECO:0000256" key="8">
    <source>
        <dbReference type="SAM" id="Phobius"/>
    </source>
</evidence>
<comment type="subcellular location">
    <subcellularLocation>
        <location evidence="1">Cell membrane</location>
        <topology evidence="1">Multi-pass membrane protein</topology>
    </subcellularLocation>
</comment>
<feature type="region of interest" description="Disordered" evidence="7">
    <location>
        <begin position="229"/>
        <end position="250"/>
    </location>
</feature>
<dbReference type="InterPro" id="IPR032816">
    <property type="entry name" value="VTT_dom"/>
</dbReference>
<feature type="transmembrane region" description="Helical" evidence="8">
    <location>
        <begin position="82"/>
        <end position="101"/>
    </location>
</feature>
<evidence type="ECO:0000256" key="2">
    <source>
        <dbReference type="ARBA" id="ARBA00010792"/>
    </source>
</evidence>
<name>A0A7Y9IC81_9ACTN</name>
<evidence type="ECO:0000256" key="6">
    <source>
        <dbReference type="ARBA" id="ARBA00023136"/>
    </source>
</evidence>
<comment type="caution">
    <text evidence="10">The sequence shown here is derived from an EMBL/GenBank/DDBJ whole genome shotgun (WGS) entry which is preliminary data.</text>
</comment>
<dbReference type="AlphaFoldDB" id="A0A7Y9IC81"/>
<reference evidence="10 11" key="1">
    <citation type="submission" date="2020-07" db="EMBL/GenBank/DDBJ databases">
        <title>Sequencing the genomes of 1000 actinobacteria strains.</title>
        <authorList>
            <person name="Klenk H.-P."/>
        </authorList>
    </citation>
    <scope>NUCLEOTIDE SEQUENCE [LARGE SCALE GENOMIC DNA]</scope>
    <source>
        <strain evidence="10 11">DSM 22083</strain>
    </source>
</reference>
<evidence type="ECO:0000256" key="1">
    <source>
        <dbReference type="ARBA" id="ARBA00004651"/>
    </source>
</evidence>
<dbReference type="Proteomes" id="UP000569914">
    <property type="component" value="Unassembled WGS sequence"/>
</dbReference>
<evidence type="ECO:0000256" key="4">
    <source>
        <dbReference type="ARBA" id="ARBA00022692"/>
    </source>
</evidence>
<dbReference type="EMBL" id="JACCBU010000001">
    <property type="protein sequence ID" value="NYE73624.1"/>
    <property type="molecule type" value="Genomic_DNA"/>
</dbReference>
<feature type="domain" description="VTT" evidence="9">
    <location>
        <begin position="74"/>
        <end position="186"/>
    </location>
</feature>
<feature type="transmembrane region" description="Helical" evidence="8">
    <location>
        <begin position="56"/>
        <end position="75"/>
    </location>
</feature>
<dbReference type="PANTHER" id="PTHR42709">
    <property type="entry name" value="ALKALINE PHOSPHATASE LIKE PROTEIN"/>
    <property type="match status" value="1"/>
</dbReference>
<dbReference type="Pfam" id="PF09335">
    <property type="entry name" value="VTT_dom"/>
    <property type="match status" value="1"/>
</dbReference>
<keyword evidence="11" id="KW-1185">Reference proteome</keyword>
<keyword evidence="3" id="KW-1003">Cell membrane</keyword>
<evidence type="ECO:0000259" key="9">
    <source>
        <dbReference type="Pfam" id="PF09335"/>
    </source>
</evidence>
<evidence type="ECO:0000256" key="5">
    <source>
        <dbReference type="ARBA" id="ARBA00022989"/>
    </source>
</evidence>
<organism evidence="10 11">
    <name type="scientific">Microlunatus parietis</name>
    <dbReference type="NCBI Taxonomy" id="682979"/>
    <lineage>
        <taxon>Bacteria</taxon>
        <taxon>Bacillati</taxon>
        <taxon>Actinomycetota</taxon>
        <taxon>Actinomycetes</taxon>
        <taxon>Propionibacteriales</taxon>
        <taxon>Propionibacteriaceae</taxon>
        <taxon>Microlunatus</taxon>
    </lineage>
</organism>
<keyword evidence="6 8" id="KW-0472">Membrane</keyword>
<feature type="transmembrane region" description="Helical" evidence="8">
    <location>
        <begin position="203"/>
        <end position="221"/>
    </location>
</feature>
<evidence type="ECO:0000256" key="7">
    <source>
        <dbReference type="SAM" id="MobiDB-lite"/>
    </source>
</evidence>
<evidence type="ECO:0000313" key="10">
    <source>
        <dbReference type="EMBL" id="NYE73624.1"/>
    </source>
</evidence>